<feature type="compositionally biased region" description="Polar residues" evidence="2">
    <location>
        <begin position="229"/>
        <end position="242"/>
    </location>
</feature>
<dbReference type="PROSITE" id="PS50006">
    <property type="entry name" value="FHA_DOMAIN"/>
    <property type="match status" value="1"/>
</dbReference>
<dbReference type="Gene3D" id="2.60.200.20">
    <property type="match status" value="1"/>
</dbReference>
<dbReference type="EMBL" id="JARJCM010000049">
    <property type="protein sequence ID" value="KAJ7035672.1"/>
    <property type="molecule type" value="Genomic_DNA"/>
</dbReference>
<feature type="compositionally biased region" description="Polar residues" evidence="2">
    <location>
        <begin position="318"/>
        <end position="329"/>
    </location>
</feature>
<evidence type="ECO:0000256" key="1">
    <source>
        <dbReference type="SAM" id="Coils"/>
    </source>
</evidence>
<dbReference type="Proteomes" id="UP001218188">
    <property type="component" value="Unassembled WGS sequence"/>
</dbReference>
<proteinExistence type="predicted"/>
<feature type="coiled-coil region" evidence="1">
    <location>
        <begin position="539"/>
        <end position="587"/>
    </location>
</feature>
<feature type="region of interest" description="Disordered" evidence="2">
    <location>
        <begin position="298"/>
        <end position="338"/>
    </location>
</feature>
<keyword evidence="5" id="KW-1185">Reference proteome</keyword>
<dbReference type="InterPro" id="IPR008984">
    <property type="entry name" value="SMAD_FHA_dom_sf"/>
</dbReference>
<dbReference type="CDD" id="cd00060">
    <property type="entry name" value="FHA"/>
    <property type="match status" value="1"/>
</dbReference>
<reference evidence="4" key="1">
    <citation type="submission" date="2023-03" db="EMBL/GenBank/DDBJ databases">
        <title>Massive genome expansion in bonnet fungi (Mycena s.s.) driven by repeated elements and novel gene families across ecological guilds.</title>
        <authorList>
            <consortium name="Lawrence Berkeley National Laboratory"/>
            <person name="Harder C.B."/>
            <person name="Miyauchi S."/>
            <person name="Viragh M."/>
            <person name="Kuo A."/>
            <person name="Thoen E."/>
            <person name="Andreopoulos B."/>
            <person name="Lu D."/>
            <person name="Skrede I."/>
            <person name="Drula E."/>
            <person name="Henrissat B."/>
            <person name="Morin E."/>
            <person name="Kohler A."/>
            <person name="Barry K."/>
            <person name="LaButti K."/>
            <person name="Morin E."/>
            <person name="Salamov A."/>
            <person name="Lipzen A."/>
            <person name="Mereny Z."/>
            <person name="Hegedus B."/>
            <person name="Baldrian P."/>
            <person name="Stursova M."/>
            <person name="Weitz H."/>
            <person name="Taylor A."/>
            <person name="Grigoriev I.V."/>
            <person name="Nagy L.G."/>
            <person name="Martin F."/>
            <person name="Kauserud H."/>
        </authorList>
    </citation>
    <scope>NUCLEOTIDE SEQUENCE</scope>
    <source>
        <strain evidence="4">CBHHK200</strain>
    </source>
</reference>
<evidence type="ECO:0000256" key="2">
    <source>
        <dbReference type="SAM" id="MobiDB-lite"/>
    </source>
</evidence>
<organism evidence="4 5">
    <name type="scientific">Mycena alexandri</name>
    <dbReference type="NCBI Taxonomy" id="1745969"/>
    <lineage>
        <taxon>Eukaryota</taxon>
        <taxon>Fungi</taxon>
        <taxon>Dikarya</taxon>
        <taxon>Basidiomycota</taxon>
        <taxon>Agaricomycotina</taxon>
        <taxon>Agaricomycetes</taxon>
        <taxon>Agaricomycetidae</taxon>
        <taxon>Agaricales</taxon>
        <taxon>Marasmiineae</taxon>
        <taxon>Mycenaceae</taxon>
        <taxon>Mycena</taxon>
    </lineage>
</organism>
<accession>A0AAD6SY97</accession>
<comment type="caution">
    <text evidence="4">The sequence shown here is derived from an EMBL/GenBank/DDBJ whole genome shotgun (WGS) entry which is preliminary data.</text>
</comment>
<evidence type="ECO:0000313" key="4">
    <source>
        <dbReference type="EMBL" id="KAJ7035672.1"/>
    </source>
</evidence>
<feature type="compositionally biased region" description="Acidic residues" evidence="2">
    <location>
        <begin position="299"/>
        <end position="309"/>
    </location>
</feature>
<feature type="domain" description="FHA" evidence="3">
    <location>
        <begin position="61"/>
        <end position="116"/>
    </location>
</feature>
<sequence>MPDDDCIQFLGMKAAPPRVTLPSPLFLNSQRPVTGVVLQLEKSVTEVGHGMIFHKSDSPVVHIGRRPGSDSDKRRNDPGKAFFSCPVVSRHHAKLAFSDSGHVYLIDLDSHHGTHIRKRDDAVSKQITAETPTLLADGDVITFGKSVGSDKGLVRPVVAKVELLYGPRPSFKPLVVPATSISRSPSGRYGVYVPEASPSSDEASLDSHDSDVEEISGPPQVSLRPPWHESTSGSGSMPSQGAQKPPSESFPARFSPFGFSDEYRAFSPGRVFSPGPLEDPANNDADFYNVGFDAYSNDIFEEDDNDDHSDDSNYSKSRSTSPMDLSSSPEPAPAVGLNTVAVGEPTIIGAWPRSRSPSVFSSSFPPVRIVSSPPVEEPAASKPMFDENPEAVELIGSPNDSDEEVIVMDKEPTDEVVVVEDKEKTDKPVENNETEQLKASIATIKTEVAKLHAHRRKYKQRFNDNIHVMGDKFADLEERTTEAHDLYHQLSDRLEENVDACHQAQTQLDALQVRMDDMPEKCPMVIVETPIVAETPTYVEEAKARAKVLEDMVAEMTTLRDNARKEMADELQSILEAKEALKSLTEQVRAQVRS</sequence>
<dbReference type="AlphaFoldDB" id="A0AAD6SY97"/>
<dbReference type="Pfam" id="PF00498">
    <property type="entry name" value="FHA"/>
    <property type="match status" value="1"/>
</dbReference>
<dbReference type="InterPro" id="IPR000253">
    <property type="entry name" value="FHA_dom"/>
</dbReference>
<gene>
    <name evidence="4" type="ORF">C8F04DRAFT_1098088</name>
</gene>
<evidence type="ECO:0000259" key="3">
    <source>
        <dbReference type="PROSITE" id="PS50006"/>
    </source>
</evidence>
<protein>
    <recommendedName>
        <fullName evidence="3">FHA domain-containing protein</fullName>
    </recommendedName>
</protein>
<name>A0AAD6SY97_9AGAR</name>
<keyword evidence="1" id="KW-0175">Coiled coil</keyword>
<dbReference type="SUPFAM" id="SSF49879">
    <property type="entry name" value="SMAD/FHA domain"/>
    <property type="match status" value="1"/>
</dbReference>
<feature type="region of interest" description="Disordered" evidence="2">
    <location>
        <begin position="183"/>
        <end position="253"/>
    </location>
</feature>
<evidence type="ECO:0000313" key="5">
    <source>
        <dbReference type="Proteomes" id="UP001218188"/>
    </source>
</evidence>